<dbReference type="PROSITE" id="PS50076">
    <property type="entry name" value="DNAJ_2"/>
    <property type="match status" value="1"/>
</dbReference>
<protein>
    <submittedName>
        <fullName evidence="6">Uncharacterized protein</fullName>
    </submittedName>
</protein>
<dbReference type="SUPFAM" id="SSF56112">
    <property type="entry name" value="Protein kinase-like (PK-like)"/>
    <property type="match status" value="1"/>
</dbReference>
<reference evidence="6 7" key="1">
    <citation type="journal article" date="2016" name="Nat. Commun.">
        <title>Thousands of microbial genomes shed light on interconnected biogeochemical processes in an aquifer system.</title>
        <authorList>
            <person name="Anantharaman K."/>
            <person name="Brown C.T."/>
            <person name="Hug L.A."/>
            <person name="Sharon I."/>
            <person name="Castelle C.J."/>
            <person name="Probst A.J."/>
            <person name="Thomas B.C."/>
            <person name="Singh A."/>
            <person name="Wilkins M.J."/>
            <person name="Karaoz U."/>
            <person name="Brodie E.L."/>
            <person name="Williams K.H."/>
            <person name="Hubbard S.S."/>
            <person name="Banfield J.F."/>
        </authorList>
    </citation>
    <scope>NUCLEOTIDE SEQUENCE [LARGE SCALE GENOMIC DNA]</scope>
</reference>
<dbReference type="SUPFAM" id="SSF46565">
    <property type="entry name" value="Chaperone J-domain"/>
    <property type="match status" value="1"/>
</dbReference>
<dbReference type="Pfam" id="PF00226">
    <property type="entry name" value="DnaJ"/>
    <property type="match status" value="1"/>
</dbReference>
<evidence type="ECO:0000256" key="3">
    <source>
        <dbReference type="ARBA" id="ARBA00022840"/>
    </source>
</evidence>
<evidence type="ECO:0000259" key="5">
    <source>
        <dbReference type="PROSITE" id="PS50076"/>
    </source>
</evidence>
<dbReference type="STRING" id="1798664.A3C93_03935"/>
<evidence type="ECO:0000313" key="6">
    <source>
        <dbReference type="EMBL" id="OGZ12262.1"/>
    </source>
</evidence>
<dbReference type="Gene3D" id="1.10.510.10">
    <property type="entry name" value="Transferase(Phosphotransferase) domain 1"/>
    <property type="match status" value="1"/>
</dbReference>
<accession>A0A1G2DFP9</accession>
<dbReference type="SMART" id="SM00271">
    <property type="entry name" value="DnaJ"/>
    <property type="match status" value="1"/>
</dbReference>
<dbReference type="PROSITE" id="PS50011">
    <property type="entry name" value="PROTEIN_KINASE_DOM"/>
    <property type="match status" value="1"/>
</dbReference>
<dbReference type="AlphaFoldDB" id="A0A1G2DFP9"/>
<dbReference type="InterPro" id="IPR008271">
    <property type="entry name" value="Ser/Thr_kinase_AS"/>
</dbReference>
<dbReference type="PANTHER" id="PTHR45832:SF22">
    <property type="entry name" value="SERINE_THREONINE-PROTEIN KINASE SAMKA-RELATED"/>
    <property type="match status" value="1"/>
</dbReference>
<dbReference type="PROSITE" id="PS00108">
    <property type="entry name" value="PROTEIN_KINASE_ST"/>
    <property type="match status" value="1"/>
</dbReference>
<comment type="caution">
    <text evidence="6">The sequence shown here is derived from an EMBL/GenBank/DDBJ whole genome shotgun (WGS) entry which is preliminary data.</text>
</comment>
<dbReference type="SMART" id="SM00220">
    <property type="entry name" value="S_TKc"/>
    <property type="match status" value="1"/>
</dbReference>
<dbReference type="EMBL" id="MHLO01000021">
    <property type="protein sequence ID" value="OGZ12262.1"/>
    <property type="molecule type" value="Genomic_DNA"/>
</dbReference>
<dbReference type="CDD" id="cd06257">
    <property type="entry name" value="DnaJ"/>
    <property type="match status" value="1"/>
</dbReference>
<name>A0A1G2DFP9_9BACT</name>
<evidence type="ECO:0000313" key="7">
    <source>
        <dbReference type="Proteomes" id="UP000178636"/>
    </source>
</evidence>
<dbReference type="GO" id="GO:0004672">
    <property type="term" value="F:protein kinase activity"/>
    <property type="evidence" value="ECO:0007669"/>
    <property type="project" value="InterPro"/>
</dbReference>
<evidence type="ECO:0000256" key="2">
    <source>
        <dbReference type="ARBA" id="ARBA00022741"/>
    </source>
</evidence>
<dbReference type="Gene3D" id="1.10.287.110">
    <property type="entry name" value="DnaJ domain"/>
    <property type="match status" value="1"/>
</dbReference>
<dbReference type="PRINTS" id="PR00625">
    <property type="entry name" value="JDOMAIN"/>
</dbReference>
<evidence type="ECO:0000259" key="4">
    <source>
        <dbReference type="PROSITE" id="PS50011"/>
    </source>
</evidence>
<dbReference type="InterPro" id="IPR011009">
    <property type="entry name" value="Kinase-like_dom_sf"/>
</dbReference>
<dbReference type="InterPro" id="IPR000719">
    <property type="entry name" value="Prot_kinase_dom"/>
</dbReference>
<gene>
    <name evidence="6" type="ORF">A3C93_03935</name>
</gene>
<comment type="similarity">
    <text evidence="1">Belongs to the protein kinase superfamily. STE Ser/Thr protein kinase family. STE20 subfamily.</text>
</comment>
<keyword evidence="3" id="KW-0067">ATP-binding</keyword>
<dbReference type="GO" id="GO:0005524">
    <property type="term" value="F:ATP binding"/>
    <property type="evidence" value="ECO:0007669"/>
    <property type="project" value="UniProtKB-KW"/>
</dbReference>
<sequence length="346" mass="38658">MTAPKTPPTESLEDLFGLLEVSPFASGEVLRAAHKALMMKYHPDNAKGSANEKRAQSVDQAYRILSNDRERARFAQKLKDRTGITVGPYVIRKLIAEGGFGRTYIGEHTLTKLPVCVKDCSAIEPEFDDVLVQEAKAMWDLRHFAIPAVRDVLHLDNGRLALVMSHIKGKTLEQVVEKAGRLDPEHVAWITERALNALMYLHHHGVIHGDVKPQNIIIQPEHTLVLVDYGLAVVKQSSHVASKGFTPFYAPPEEVAGQPLLPESDFYSLGMTMIYALSGSHDHVARANVPSHVPPEMCDFIKRLIVRDVLGRPQWDKDNLFEEIQKLRVDVFGRSRSGMKKLPGVD</sequence>
<dbReference type="PANTHER" id="PTHR45832">
    <property type="entry name" value="SERINE/THREONINE-PROTEIN KINASE SAMKA-RELATED-RELATED"/>
    <property type="match status" value="1"/>
</dbReference>
<dbReference type="Proteomes" id="UP000178636">
    <property type="component" value="Unassembled WGS sequence"/>
</dbReference>
<dbReference type="Pfam" id="PF00069">
    <property type="entry name" value="Pkinase"/>
    <property type="match status" value="1"/>
</dbReference>
<dbReference type="CDD" id="cd14014">
    <property type="entry name" value="STKc_PknB_like"/>
    <property type="match status" value="1"/>
</dbReference>
<dbReference type="InterPro" id="IPR036869">
    <property type="entry name" value="J_dom_sf"/>
</dbReference>
<feature type="domain" description="J" evidence="5">
    <location>
        <begin position="14"/>
        <end position="83"/>
    </location>
</feature>
<proteinExistence type="inferred from homology"/>
<organism evidence="6 7">
    <name type="scientific">Candidatus Lloydbacteria bacterium RIFCSPHIGHO2_02_FULL_54_17</name>
    <dbReference type="NCBI Taxonomy" id="1798664"/>
    <lineage>
        <taxon>Bacteria</taxon>
        <taxon>Candidatus Lloydiibacteriota</taxon>
    </lineage>
</organism>
<dbReference type="InterPro" id="IPR001623">
    <property type="entry name" value="DnaJ_domain"/>
</dbReference>
<evidence type="ECO:0000256" key="1">
    <source>
        <dbReference type="ARBA" id="ARBA00008874"/>
    </source>
</evidence>
<dbReference type="InterPro" id="IPR051931">
    <property type="entry name" value="PAK3-like"/>
</dbReference>
<keyword evidence="2" id="KW-0547">Nucleotide-binding</keyword>
<feature type="domain" description="Protein kinase" evidence="4">
    <location>
        <begin position="89"/>
        <end position="322"/>
    </location>
</feature>